<gene>
    <name evidence="13" type="ordered locus">Dalk_3901</name>
</gene>
<dbReference type="PANTHER" id="PTHR11468">
    <property type="entry name" value="GLYCOGEN PHOSPHORYLASE"/>
    <property type="match status" value="1"/>
</dbReference>
<evidence type="ECO:0000256" key="7">
    <source>
        <dbReference type="ARBA" id="ARBA00022898"/>
    </source>
</evidence>
<dbReference type="PROSITE" id="PS00102">
    <property type="entry name" value="PHOSPHORYLASE"/>
    <property type="match status" value="1"/>
</dbReference>
<dbReference type="SUPFAM" id="SSF53756">
    <property type="entry name" value="UDP-Glycosyltransferase/glycogen phosphorylase"/>
    <property type="match status" value="1"/>
</dbReference>
<dbReference type="CAZy" id="GT35">
    <property type="family name" value="Glycosyltransferase Family 35"/>
</dbReference>
<dbReference type="Proteomes" id="UP000000739">
    <property type="component" value="Chromosome"/>
</dbReference>
<evidence type="ECO:0000256" key="9">
    <source>
        <dbReference type="ARBA" id="ARBA00025174"/>
    </source>
</evidence>
<feature type="region of interest" description="Disordered" evidence="12">
    <location>
        <begin position="821"/>
        <end position="842"/>
    </location>
</feature>
<keyword evidence="5 11" id="KW-0328">Glycosyltransferase</keyword>
<evidence type="ECO:0000256" key="6">
    <source>
        <dbReference type="ARBA" id="ARBA00022679"/>
    </source>
</evidence>
<evidence type="ECO:0000313" key="13">
    <source>
        <dbReference type="EMBL" id="ACL05587.1"/>
    </source>
</evidence>
<dbReference type="EC" id="2.4.1.1" evidence="11"/>
<feature type="modified residue" description="N6-(pyridoxal phosphate)lysine" evidence="10">
    <location>
        <position position="672"/>
    </location>
</feature>
<evidence type="ECO:0000256" key="8">
    <source>
        <dbReference type="ARBA" id="ARBA00023277"/>
    </source>
</evidence>
<accession>B8FJB8</accession>
<evidence type="ECO:0000313" key="14">
    <source>
        <dbReference type="Proteomes" id="UP000000739"/>
    </source>
</evidence>
<comment type="cofactor">
    <cofactor evidence="2 11">
        <name>pyridoxal 5'-phosphate</name>
        <dbReference type="ChEBI" id="CHEBI:597326"/>
    </cofactor>
</comment>
<evidence type="ECO:0000256" key="1">
    <source>
        <dbReference type="ARBA" id="ARBA00001275"/>
    </source>
</evidence>
<dbReference type="NCBIfam" id="TIGR02093">
    <property type="entry name" value="P_ylase"/>
    <property type="match status" value="1"/>
</dbReference>
<dbReference type="PANTHER" id="PTHR11468:SF3">
    <property type="entry name" value="GLYCOGEN PHOSPHORYLASE, LIVER FORM"/>
    <property type="match status" value="1"/>
</dbReference>
<keyword evidence="8 11" id="KW-0119">Carbohydrate metabolism</keyword>
<name>B8FJB8_DESAL</name>
<dbReference type="GO" id="GO:0008184">
    <property type="term" value="F:glycogen phosphorylase activity"/>
    <property type="evidence" value="ECO:0007669"/>
    <property type="project" value="InterPro"/>
</dbReference>
<evidence type="ECO:0000256" key="3">
    <source>
        <dbReference type="ARBA" id="ARBA00006047"/>
    </source>
</evidence>
<keyword evidence="14" id="KW-1185">Reference proteome</keyword>
<dbReference type="InterPro" id="IPR011833">
    <property type="entry name" value="Glycg_phsphrylas"/>
</dbReference>
<reference evidence="13 14" key="1">
    <citation type="journal article" date="2012" name="Environ. Microbiol.">
        <title>The genome sequence of Desulfatibacillum alkenivorans AK-01: a blueprint for anaerobic alkane oxidation.</title>
        <authorList>
            <person name="Callaghan A.V."/>
            <person name="Morris B.E."/>
            <person name="Pereira I.A."/>
            <person name="McInerney M.J."/>
            <person name="Austin R.N."/>
            <person name="Groves J.T."/>
            <person name="Kukor J.J."/>
            <person name="Suflita J.M."/>
            <person name="Young L.Y."/>
            <person name="Zylstra G.J."/>
            <person name="Wawrik B."/>
        </authorList>
    </citation>
    <scope>NUCLEOTIDE SEQUENCE [LARGE SCALE GENOMIC DNA]</scope>
    <source>
        <strain evidence="13 14">AK-01</strain>
    </source>
</reference>
<dbReference type="HOGENOM" id="CLU_010198_1_1_7"/>
<dbReference type="InterPro" id="IPR035090">
    <property type="entry name" value="Pyridoxal_P_attach_site"/>
</dbReference>
<dbReference type="GO" id="GO:0005980">
    <property type="term" value="P:glycogen catabolic process"/>
    <property type="evidence" value="ECO:0007669"/>
    <property type="project" value="TreeGrafter"/>
</dbReference>
<dbReference type="CDD" id="cd04300">
    <property type="entry name" value="GT35_Glycogen_Phosphorylase"/>
    <property type="match status" value="1"/>
</dbReference>
<evidence type="ECO:0000256" key="11">
    <source>
        <dbReference type="RuleBase" id="RU000587"/>
    </source>
</evidence>
<evidence type="ECO:0000256" key="5">
    <source>
        <dbReference type="ARBA" id="ARBA00022676"/>
    </source>
</evidence>
<dbReference type="GO" id="GO:0030170">
    <property type="term" value="F:pyridoxal phosphate binding"/>
    <property type="evidence" value="ECO:0007669"/>
    <property type="project" value="InterPro"/>
</dbReference>
<keyword evidence="6 11" id="KW-0808">Transferase</keyword>
<dbReference type="AlphaFoldDB" id="B8FJB8"/>
<evidence type="ECO:0000256" key="4">
    <source>
        <dbReference type="ARBA" id="ARBA00022600"/>
    </source>
</evidence>
<evidence type="ECO:0000256" key="10">
    <source>
        <dbReference type="PIRSR" id="PIRSR000460-1"/>
    </source>
</evidence>
<dbReference type="FunFam" id="3.40.50.2000:FF:000005">
    <property type="entry name" value="Alpha-1,4 glucan phosphorylase"/>
    <property type="match status" value="1"/>
</dbReference>
<keyword evidence="7 10" id="KW-0663">Pyridoxal phosphate</keyword>
<dbReference type="EMBL" id="CP001322">
    <property type="protein sequence ID" value="ACL05587.1"/>
    <property type="molecule type" value="Genomic_DNA"/>
</dbReference>
<comment type="catalytic activity">
    <reaction evidence="1 11">
        <text>[(1-&gt;4)-alpha-D-glucosyl](n) + phosphate = [(1-&gt;4)-alpha-D-glucosyl](n-1) + alpha-D-glucose 1-phosphate</text>
        <dbReference type="Rhea" id="RHEA:41732"/>
        <dbReference type="Rhea" id="RHEA-COMP:9584"/>
        <dbReference type="Rhea" id="RHEA-COMP:9586"/>
        <dbReference type="ChEBI" id="CHEBI:15444"/>
        <dbReference type="ChEBI" id="CHEBI:43474"/>
        <dbReference type="ChEBI" id="CHEBI:58601"/>
        <dbReference type="EC" id="2.4.1.1"/>
    </reaction>
</comment>
<organism evidence="13 14">
    <name type="scientific">Desulfatibacillum aliphaticivorans</name>
    <dbReference type="NCBI Taxonomy" id="218208"/>
    <lineage>
        <taxon>Bacteria</taxon>
        <taxon>Pseudomonadati</taxon>
        <taxon>Thermodesulfobacteriota</taxon>
        <taxon>Desulfobacteria</taxon>
        <taxon>Desulfobacterales</taxon>
        <taxon>Desulfatibacillaceae</taxon>
        <taxon>Desulfatibacillum</taxon>
    </lineage>
</organism>
<evidence type="ECO:0000256" key="12">
    <source>
        <dbReference type="SAM" id="MobiDB-lite"/>
    </source>
</evidence>
<comment type="function">
    <text evidence="11">Allosteric enzyme that catalyzes the rate-limiting step in glycogen catabolism, the phosphorolytic cleavage of glycogen to produce glucose-1-phosphate, and plays a central role in maintaining cellular and organismal glucose homeostasis.</text>
</comment>
<dbReference type="eggNOG" id="COG0058">
    <property type="taxonomic scope" value="Bacteria"/>
</dbReference>
<dbReference type="GO" id="GO:0005737">
    <property type="term" value="C:cytoplasm"/>
    <property type="evidence" value="ECO:0007669"/>
    <property type="project" value="TreeGrafter"/>
</dbReference>
<dbReference type="RefSeq" id="WP_015948636.1">
    <property type="nucleotide sequence ID" value="NC_011768.1"/>
</dbReference>
<dbReference type="InterPro" id="IPR000811">
    <property type="entry name" value="Glyco_trans_35"/>
</dbReference>
<protein>
    <recommendedName>
        <fullName evidence="11">Alpha-1,4 glucan phosphorylase</fullName>
        <ecNumber evidence="11">2.4.1.1</ecNumber>
    </recommendedName>
</protein>
<dbReference type="FunFam" id="3.40.50.2000:FF:000002">
    <property type="entry name" value="Alpha-1,4 glucan phosphorylase"/>
    <property type="match status" value="1"/>
</dbReference>
<feature type="compositionally biased region" description="Gly residues" evidence="12">
    <location>
        <begin position="833"/>
        <end position="842"/>
    </location>
</feature>
<dbReference type="PIRSF" id="PIRSF000460">
    <property type="entry name" value="Pprylas_GlgP"/>
    <property type="match status" value="1"/>
</dbReference>
<dbReference type="Gene3D" id="3.40.50.2000">
    <property type="entry name" value="Glycogen Phosphorylase B"/>
    <property type="match status" value="2"/>
</dbReference>
<evidence type="ECO:0000256" key="2">
    <source>
        <dbReference type="ARBA" id="ARBA00001933"/>
    </source>
</evidence>
<keyword evidence="4" id="KW-0321">Glycogen metabolism</keyword>
<dbReference type="KEGG" id="dal:Dalk_3901"/>
<comment type="function">
    <text evidence="9">Phosphorylase is an important allosteric enzyme in carbohydrate metabolism. Enzymes from different sources differ in their regulatory mechanisms and in their natural substrates. However, all known phosphorylases share catalytic and structural properties.</text>
</comment>
<proteinExistence type="inferred from homology"/>
<dbReference type="Pfam" id="PF00343">
    <property type="entry name" value="Phosphorylase"/>
    <property type="match status" value="1"/>
</dbReference>
<comment type="similarity">
    <text evidence="3 11">Belongs to the glycogen phosphorylase family.</text>
</comment>
<sequence length="842" mass="96777">MKNSALFQNWGRFKKGMDPESIQLAFANHLEYSLSKDQYTATLRDMYTSLALSIRDRLVERWIRTQEVYYEQDVKRVYYLSAEYLMGRVMTNNLINLGMYEQTVEAMNAVHVDFKSILEQEPDMGLGNGGLGRLAACFLDSMATLSIPAYGYGIRYEFGIFDQEIRGLEQVECPENWLQYGNPWEIARPEKTQRVRFQGRVEHVRQPDGSIRAEWVDTNDVIGVAYDTPINGYANETTNTLRLWSARASKEFDLEYFQHGDYMKAVEEKNRSETISKVLYPNDQVYQGRELRLKQQYFFVSCSIQDIIRRYLVNHDDFDQFAAKNAIHMNDTHPSLAVAELMRLLVDEYNLAWEKAWEITTKTCAYTNHTLLAEALEKWQVSMFENLLPRPLEIIYEINKRFLRQVSLRYPENPDKMKQLSLIGEGEEKRVRMAHLAIVGSHSVNGVAALHSRLLMERELNHFYQMFPERFNNKTNGVTPRRWLAAANPGLARLISSTIGEGWVTDLFQLEKLAEKASNQGFIEQWRDVKQENKEDFAALVRDMTGEIINPESIFDFQVKRIHEYKRQTLNILHVVYRWLSLKRGEARDYAPRTFFFGGKAAPGYYMAKLIIKFICHVADMINKDPQTNDLLKVIFLPNYRVSLAERIFPASDVSEQISTAGYEASGTSNMKFAMNGALTVGTADGANVEIREAVGDDNIFIFGLNAEEAAELGPRYNARDYLGDQVLEHVLSHISRGLFNPEDPALFHPLSDMLLGRDKYLNLADFHAYVQCQEQVDALYKDQMEWTKKCILNVARMGFFSSDRTISEYNKDIWKAEPVTVTRGEGKTPDAQGGGDCGGDQ</sequence>